<comment type="caution">
    <text evidence="2">The sequence shown here is derived from an EMBL/GenBank/DDBJ whole genome shotgun (WGS) entry which is preliminary data.</text>
</comment>
<accession>A0AAJ0GK78</accession>
<organism evidence="2 3">
    <name type="scientific">Extremus antarcticus</name>
    <dbReference type="NCBI Taxonomy" id="702011"/>
    <lineage>
        <taxon>Eukaryota</taxon>
        <taxon>Fungi</taxon>
        <taxon>Dikarya</taxon>
        <taxon>Ascomycota</taxon>
        <taxon>Pezizomycotina</taxon>
        <taxon>Dothideomycetes</taxon>
        <taxon>Dothideomycetidae</taxon>
        <taxon>Mycosphaerellales</taxon>
        <taxon>Extremaceae</taxon>
        <taxon>Extremus</taxon>
    </lineage>
</organism>
<dbReference type="EMBL" id="JAWDJX010000001">
    <property type="protein sequence ID" value="KAK3059195.1"/>
    <property type="molecule type" value="Genomic_DNA"/>
</dbReference>
<gene>
    <name evidence="2" type="ORF">LTR09_000761</name>
</gene>
<name>A0AAJ0GK78_9PEZI</name>
<sequence length="71" mass="7528">MVKITLKAGKASSPPPPVKLSLKASEPKKPISKKRAATDTSALPDPKRRLTLKIGESRKPSTGPKLVDING</sequence>
<proteinExistence type="predicted"/>
<dbReference type="AlphaFoldDB" id="A0AAJ0GK78"/>
<feature type="region of interest" description="Disordered" evidence="1">
    <location>
        <begin position="1"/>
        <end position="49"/>
    </location>
</feature>
<evidence type="ECO:0000313" key="2">
    <source>
        <dbReference type="EMBL" id="KAK3059195.1"/>
    </source>
</evidence>
<dbReference type="Proteomes" id="UP001271007">
    <property type="component" value="Unassembled WGS sequence"/>
</dbReference>
<evidence type="ECO:0000313" key="3">
    <source>
        <dbReference type="Proteomes" id="UP001271007"/>
    </source>
</evidence>
<reference evidence="2" key="1">
    <citation type="submission" date="2023-04" db="EMBL/GenBank/DDBJ databases">
        <title>Black Yeasts Isolated from many extreme environments.</title>
        <authorList>
            <person name="Coleine C."/>
            <person name="Stajich J.E."/>
            <person name="Selbmann L."/>
        </authorList>
    </citation>
    <scope>NUCLEOTIDE SEQUENCE</scope>
    <source>
        <strain evidence="2">CCFEE 5312</strain>
    </source>
</reference>
<protein>
    <submittedName>
        <fullName evidence="2">Uncharacterized protein</fullName>
    </submittedName>
</protein>
<evidence type="ECO:0000256" key="1">
    <source>
        <dbReference type="SAM" id="MobiDB-lite"/>
    </source>
</evidence>
<keyword evidence="3" id="KW-1185">Reference proteome</keyword>